<accession>A0A645JKL8</accession>
<sequence>MFHPLNLSLVQQQLPLPGRRVVGPGPLGVHRNVDPVQPGFAVLDLNPAVHERRAPHPEGLHFRPHQGQTGLPRLLDLVVVAGTPVARDHLLRV</sequence>
<comment type="caution">
    <text evidence="1">The sequence shown here is derived from an EMBL/GenBank/DDBJ whole genome shotgun (WGS) entry which is preliminary data.</text>
</comment>
<dbReference type="AlphaFoldDB" id="A0A645JKL8"/>
<protein>
    <submittedName>
        <fullName evidence="1">Uncharacterized protein</fullName>
    </submittedName>
</protein>
<dbReference type="EMBL" id="VSSQ01143706">
    <property type="protein sequence ID" value="MPN63792.1"/>
    <property type="molecule type" value="Genomic_DNA"/>
</dbReference>
<organism evidence="1">
    <name type="scientific">bioreactor metagenome</name>
    <dbReference type="NCBI Taxonomy" id="1076179"/>
    <lineage>
        <taxon>unclassified sequences</taxon>
        <taxon>metagenomes</taxon>
        <taxon>ecological metagenomes</taxon>
    </lineage>
</organism>
<reference evidence="1" key="1">
    <citation type="submission" date="2019-08" db="EMBL/GenBank/DDBJ databases">
        <authorList>
            <person name="Kucharzyk K."/>
            <person name="Murdoch R.W."/>
            <person name="Higgins S."/>
            <person name="Loffler F."/>
        </authorList>
    </citation>
    <scope>NUCLEOTIDE SEQUENCE</scope>
</reference>
<gene>
    <name evidence="1" type="ORF">SDC9_211558</name>
</gene>
<name>A0A645JKL8_9ZZZZ</name>
<evidence type="ECO:0000313" key="1">
    <source>
        <dbReference type="EMBL" id="MPN63792.1"/>
    </source>
</evidence>
<proteinExistence type="predicted"/>